<dbReference type="InterPro" id="IPR001320">
    <property type="entry name" value="Iontro_rcpt_C"/>
</dbReference>
<dbReference type="SMART" id="SM00062">
    <property type="entry name" value="PBPb"/>
    <property type="match status" value="1"/>
</dbReference>
<reference evidence="10 11" key="1">
    <citation type="submission" date="2016-11" db="EMBL/GenBank/DDBJ databases">
        <authorList>
            <person name="Jaros S."/>
            <person name="Januszkiewicz K."/>
            <person name="Wedrychowicz H."/>
        </authorList>
    </citation>
    <scope>NUCLEOTIDE SEQUENCE [LARGE SCALE GENOMIC DNA]</scope>
    <source>
        <strain evidence="10 11">GAS86</strain>
    </source>
</reference>
<evidence type="ECO:0000313" key="10">
    <source>
        <dbReference type="EMBL" id="SIN98684.1"/>
    </source>
</evidence>
<evidence type="ECO:0000256" key="3">
    <source>
        <dbReference type="ARBA" id="ARBA00022448"/>
    </source>
</evidence>
<dbReference type="SUPFAM" id="SSF53850">
    <property type="entry name" value="Periplasmic binding protein-like II"/>
    <property type="match status" value="1"/>
</dbReference>
<proteinExistence type="inferred from homology"/>
<protein>
    <submittedName>
        <fullName evidence="10">Amino acid ABC transporter substrate-binding protein, PAAT family</fullName>
    </submittedName>
</protein>
<keyword evidence="6" id="KW-0029">Amino-acid transport</keyword>
<dbReference type="GO" id="GO:0030288">
    <property type="term" value="C:outer membrane-bounded periplasmic space"/>
    <property type="evidence" value="ECO:0007669"/>
    <property type="project" value="TreeGrafter"/>
</dbReference>
<feature type="domain" description="Solute-binding protein family 3/N-terminal" evidence="8">
    <location>
        <begin position="38"/>
        <end position="270"/>
    </location>
</feature>
<evidence type="ECO:0000256" key="5">
    <source>
        <dbReference type="ARBA" id="ARBA00022764"/>
    </source>
</evidence>
<evidence type="ECO:0000259" key="8">
    <source>
        <dbReference type="SMART" id="SM00062"/>
    </source>
</evidence>
<evidence type="ECO:0000313" key="11">
    <source>
        <dbReference type="Proteomes" id="UP000184693"/>
    </source>
</evidence>
<dbReference type="GO" id="GO:0005576">
    <property type="term" value="C:extracellular region"/>
    <property type="evidence" value="ECO:0007669"/>
    <property type="project" value="TreeGrafter"/>
</dbReference>
<dbReference type="GO" id="GO:0016020">
    <property type="term" value="C:membrane"/>
    <property type="evidence" value="ECO:0007669"/>
    <property type="project" value="InterPro"/>
</dbReference>
<organism evidence="10 11">
    <name type="scientific">Paraburkholderia phenazinium</name>
    <dbReference type="NCBI Taxonomy" id="60549"/>
    <lineage>
        <taxon>Bacteria</taxon>
        <taxon>Pseudomonadati</taxon>
        <taxon>Pseudomonadota</taxon>
        <taxon>Betaproteobacteria</taxon>
        <taxon>Burkholderiales</taxon>
        <taxon>Burkholderiaceae</taxon>
        <taxon>Paraburkholderia</taxon>
    </lineage>
</organism>
<dbReference type="PANTHER" id="PTHR30085:SF2">
    <property type="entry name" value="GLUTAMATE_ASPARTATE IMPORT SOLUTE-BINDING PROTEIN"/>
    <property type="match status" value="1"/>
</dbReference>
<dbReference type="Gene3D" id="3.40.190.10">
    <property type="entry name" value="Periplasmic binding protein-like II"/>
    <property type="match status" value="2"/>
</dbReference>
<dbReference type="FunFam" id="3.40.190.10:FF:000052">
    <property type="entry name" value="Amino acid ABC transporter substrate-binding protein"/>
    <property type="match status" value="1"/>
</dbReference>
<evidence type="ECO:0000259" key="9">
    <source>
        <dbReference type="SMART" id="SM00079"/>
    </source>
</evidence>
<accession>A0A1N6FTT7</accession>
<dbReference type="InterPro" id="IPR051455">
    <property type="entry name" value="Bact_solute-bind_prot3"/>
</dbReference>
<dbReference type="SMART" id="SM00079">
    <property type="entry name" value="PBPe"/>
    <property type="match status" value="1"/>
</dbReference>
<dbReference type="RefSeq" id="WP_074263986.1">
    <property type="nucleotide sequence ID" value="NZ_FSRM01000001.1"/>
</dbReference>
<dbReference type="AlphaFoldDB" id="A0A1N6FTT7"/>
<evidence type="ECO:0000256" key="4">
    <source>
        <dbReference type="ARBA" id="ARBA00022729"/>
    </source>
</evidence>
<evidence type="ECO:0000256" key="6">
    <source>
        <dbReference type="ARBA" id="ARBA00022970"/>
    </source>
</evidence>
<dbReference type="OrthoDB" id="7240770at2"/>
<sequence>MTIGKKTLRLLLAASLLAAGSAHAQSTGTLQKIKESGTVVLGVRPAVVPFSYFDDQQKPLGYSQDVALAIVDGIRKKLNLPNLTVRTVAITPQNRIPLLQNGTIDIECTTTTNNVEREKQVAFSNTIFVIGTRLLTKKDSGIKDFADLKGRTVVTNAGSTSEPILHKLNTEQNLGMTITTQKDVAESFLSLSTGRADAFMLDDAMLAGERAKSPDANDYVIVGKPQSREAYGCMFRKDDPDFKQVVDDAVTRLQTSGQADVLYKKWFDGPIPPNGLNLHLPESDDLKTLFKAPNDKPLS</sequence>
<dbReference type="Proteomes" id="UP000184693">
    <property type="component" value="Unassembled WGS sequence"/>
</dbReference>
<dbReference type="NCBIfam" id="NF008063">
    <property type="entry name" value="PRK10797.1"/>
    <property type="match status" value="1"/>
</dbReference>
<keyword evidence="3" id="KW-0813">Transport</keyword>
<evidence type="ECO:0000256" key="2">
    <source>
        <dbReference type="ARBA" id="ARBA00010333"/>
    </source>
</evidence>
<dbReference type="GO" id="GO:0006865">
    <property type="term" value="P:amino acid transport"/>
    <property type="evidence" value="ECO:0007669"/>
    <property type="project" value="UniProtKB-KW"/>
</dbReference>
<keyword evidence="4 7" id="KW-0732">Signal</keyword>
<comment type="similarity">
    <text evidence="2">Belongs to the bacterial solute-binding protein 3 family.</text>
</comment>
<dbReference type="InterPro" id="IPR001638">
    <property type="entry name" value="Solute-binding_3/MltF_N"/>
</dbReference>
<dbReference type="GO" id="GO:0015276">
    <property type="term" value="F:ligand-gated monoatomic ion channel activity"/>
    <property type="evidence" value="ECO:0007669"/>
    <property type="project" value="InterPro"/>
</dbReference>
<feature type="domain" description="Ionotropic glutamate receptor C-terminal" evidence="9">
    <location>
        <begin position="38"/>
        <end position="269"/>
    </location>
</feature>
<name>A0A1N6FTT7_9BURK</name>
<evidence type="ECO:0000256" key="7">
    <source>
        <dbReference type="SAM" id="SignalP"/>
    </source>
</evidence>
<gene>
    <name evidence="10" type="ORF">SAMN05444168_1861</name>
</gene>
<keyword evidence="5" id="KW-0574">Periplasm</keyword>
<dbReference type="Pfam" id="PF00497">
    <property type="entry name" value="SBP_bac_3"/>
    <property type="match status" value="1"/>
</dbReference>
<comment type="subcellular location">
    <subcellularLocation>
        <location evidence="1">Periplasm</location>
    </subcellularLocation>
</comment>
<dbReference type="CDD" id="cd13688">
    <property type="entry name" value="PBP2_GltI_DEBP"/>
    <property type="match status" value="1"/>
</dbReference>
<evidence type="ECO:0000256" key="1">
    <source>
        <dbReference type="ARBA" id="ARBA00004418"/>
    </source>
</evidence>
<feature type="signal peptide" evidence="7">
    <location>
        <begin position="1"/>
        <end position="24"/>
    </location>
</feature>
<feature type="chain" id="PRO_5012093962" evidence="7">
    <location>
        <begin position="25"/>
        <end position="299"/>
    </location>
</feature>
<dbReference type="EMBL" id="FSRM01000001">
    <property type="protein sequence ID" value="SIN98684.1"/>
    <property type="molecule type" value="Genomic_DNA"/>
</dbReference>
<dbReference type="PANTHER" id="PTHR30085">
    <property type="entry name" value="AMINO ACID ABC TRANSPORTER PERMEASE"/>
    <property type="match status" value="1"/>
</dbReference>